<dbReference type="EMBL" id="FNHS01000021">
    <property type="protein sequence ID" value="SDO39659.1"/>
    <property type="molecule type" value="Genomic_DNA"/>
</dbReference>
<accession>A0A1H0J844</accession>
<evidence type="ECO:0008006" key="3">
    <source>
        <dbReference type="Google" id="ProtNLM"/>
    </source>
</evidence>
<dbReference type="AlphaFoldDB" id="A0A1H0J844"/>
<dbReference type="Proteomes" id="UP000198704">
    <property type="component" value="Unassembled WGS sequence"/>
</dbReference>
<gene>
    <name evidence="1" type="ORF">SAMN05216360_12180</name>
</gene>
<evidence type="ECO:0000313" key="2">
    <source>
        <dbReference type="Proteomes" id="UP000198704"/>
    </source>
</evidence>
<organism evidence="1 2">
    <name type="scientific">Methylobacterium phyllostachyos</name>
    <dbReference type="NCBI Taxonomy" id="582672"/>
    <lineage>
        <taxon>Bacteria</taxon>
        <taxon>Pseudomonadati</taxon>
        <taxon>Pseudomonadota</taxon>
        <taxon>Alphaproteobacteria</taxon>
        <taxon>Hyphomicrobiales</taxon>
        <taxon>Methylobacteriaceae</taxon>
        <taxon>Methylobacterium</taxon>
    </lineage>
</organism>
<proteinExistence type="predicted"/>
<keyword evidence="2" id="KW-1185">Reference proteome</keyword>
<evidence type="ECO:0000313" key="1">
    <source>
        <dbReference type="EMBL" id="SDO39659.1"/>
    </source>
</evidence>
<sequence length="296" mass="32487">MSVGSILRAGCFVALICVGAAVLTGAAWGDALTDGRFRAEVAALIQGIRPGSTVLLEADPAQLSVGTKTLDLTNLYRRVDGLSEAERRREVEEFLAVAFAKAAPAPDTGDFAVIRPRLRPQLVPDEILQQYKMLAHRRFSETLHVVYVLDEPNRYQYVTHEMLAGWQVDPALVETTAVANLAGTSRDAPFQLVLGDGAPLFAMANPGDDFAIARLLVPSYLDEIRRALKADSITLAGPTRNLLLAWPSDSPARRDLAAEATRYMREGPYGRSDELFRFDGRQVRPLNTMERADHGR</sequence>
<protein>
    <recommendedName>
        <fullName evidence="3">DUF1444 family protein</fullName>
    </recommendedName>
</protein>
<reference evidence="2" key="1">
    <citation type="submission" date="2016-10" db="EMBL/GenBank/DDBJ databases">
        <authorList>
            <person name="Varghese N."/>
            <person name="Submissions S."/>
        </authorList>
    </citation>
    <scope>NUCLEOTIDE SEQUENCE [LARGE SCALE GENOMIC DNA]</scope>
    <source>
        <strain evidence="2">BL47</strain>
    </source>
</reference>
<name>A0A1H0J844_9HYPH</name>